<protein>
    <recommendedName>
        <fullName evidence="2">CNH domain-containing protein</fullName>
    </recommendedName>
</protein>
<dbReference type="Proteomes" id="UP000678499">
    <property type="component" value="Unassembled WGS sequence"/>
</dbReference>
<dbReference type="PANTHER" id="PTHR15711">
    <property type="entry name" value="RAP GTPASE-ACTIVATING PROTEIN"/>
    <property type="match status" value="1"/>
</dbReference>
<sequence length="637" mass="71263">MNRNCFPQLKVVENNSEEQNHIESDLLVSKGDQKAKKKMINGEKASFNTPTFAQKRVRTLDMLLKDMYGEHMTDLKGMLNRRAFSDVLPDPPKLSRRKEDARQVEFVRIGQALKLETIVKGDAPTSLATTSLLKRIPWEPLCIYPDFPYDIICGDSWGDNRLFLATELGTYVVDEDEGTHRCVFDKTVQAKQLSVVEDHGILLIRADKGRDGKIFVFRLSDFERDSLEEPLNKQDIRDHRLERTKGCHLFALSRPGGAHLRMAVAMGKRLMLLQWRHTAAWTAWCPSNDNDTVEGFQVLREFNLHDSPSLLTLIDGSTTPVGILSAACGPDVTDNRVCVAYKHQFDLLNERTGEATALHTVDASRASLVAAVDVYEDEEPELLLCYNHTCHFQKLNTLLPKNNKSEFDFQWTSIPEAIVCAFPYILAFGEDSIEIRLIVNGNLVEACTYPKLKFVSSKSDIYYATTAPEFFPPRGDHIVKEDRSDTNKSSRDSSISPPISPGVVGSSTGGKPFRLYKIPMSHLTRGAPHHPNADRCPSPAPPTTPKPFPGQERGPFKNGRYLAPGGGSSPTASPFPKMGATRSCGTSPVPHALSHHASEVDEEDEDRDRFREQLRASEDYFFADSGRCGPLKEENEN</sequence>
<feature type="compositionally biased region" description="Basic and acidic residues" evidence="1">
    <location>
        <begin position="474"/>
        <end position="491"/>
    </location>
</feature>
<dbReference type="InterPro" id="IPR050989">
    <property type="entry name" value="Rap1_Ran_GAP"/>
</dbReference>
<gene>
    <name evidence="3" type="ORF">NMOB1V02_LOCUS3066</name>
</gene>
<evidence type="ECO:0000259" key="2">
    <source>
        <dbReference type="PROSITE" id="PS50219"/>
    </source>
</evidence>
<feature type="region of interest" description="Disordered" evidence="1">
    <location>
        <begin position="474"/>
        <end position="510"/>
    </location>
</feature>
<dbReference type="PROSITE" id="PS50219">
    <property type="entry name" value="CNH"/>
    <property type="match status" value="1"/>
</dbReference>
<feature type="compositionally biased region" description="Low complexity" evidence="1">
    <location>
        <begin position="492"/>
        <end position="510"/>
    </location>
</feature>
<dbReference type="Pfam" id="PF00780">
    <property type="entry name" value="CNH"/>
    <property type="match status" value="1"/>
</dbReference>
<organism evidence="3">
    <name type="scientific">Notodromas monacha</name>
    <dbReference type="NCBI Taxonomy" id="399045"/>
    <lineage>
        <taxon>Eukaryota</taxon>
        <taxon>Metazoa</taxon>
        <taxon>Ecdysozoa</taxon>
        <taxon>Arthropoda</taxon>
        <taxon>Crustacea</taxon>
        <taxon>Oligostraca</taxon>
        <taxon>Ostracoda</taxon>
        <taxon>Podocopa</taxon>
        <taxon>Podocopida</taxon>
        <taxon>Cypridocopina</taxon>
        <taxon>Cypridoidea</taxon>
        <taxon>Cyprididae</taxon>
        <taxon>Notodromas</taxon>
    </lineage>
</organism>
<dbReference type="InterPro" id="IPR001180">
    <property type="entry name" value="CNH_dom"/>
</dbReference>
<evidence type="ECO:0000256" key="1">
    <source>
        <dbReference type="SAM" id="MobiDB-lite"/>
    </source>
</evidence>
<proteinExistence type="predicted"/>
<evidence type="ECO:0000313" key="3">
    <source>
        <dbReference type="EMBL" id="CAD7275267.1"/>
    </source>
</evidence>
<dbReference type="OrthoDB" id="2499658at2759"/>
<dbReference type="SMART" id="SM00036">
    <property type="entry name" value="CNH"/>
    <property type="match status" value="1"/>
</dbReference>
<dbReference type="PANTHER" id="PTHR15711:SF62">
    <property type="entry name" value="GTPASE-ACTIVATING RAP_RAN-GAP DOMAIN-LIKE PROTEIN 3"/>
    <property type="match status" value="1"/>
</dbReference>
<feature type="domain" description="CNH" evidence="2">
    <location>
        <begin position="148"/>
        <end position="462"/>
    </location>
</feature>
<dbReference type="AlphaFoldDB" id="A0A7R9BK21"/>
<feature type="region of interest" description="Disordered" evidence="1">
    <location>
        <begin position="523"/>
        <end position="609"/>
    </location>
</feature>
<evidence type="ECO:0000313" key="4">
    <source>
        <dbReference type="Proteomes" id="UP000678499"/>
    </source>
</evidence>
<accession>A0A7R9BK21</accession>
<reference evidence="3" key="1">
    <citation type="submission" date="2020-11" db="EMBL/GenBank/DDBJ databases">
        <authorList>
            <person name="Tran Van P."/>
        </authorList>
    </citation>
    <scope>NUCLEOTIDE SEQUENCE</scope>
</reference>
<dbReference type="EMBL" id="CAJPEX010000385">
    <property type="protein sequence ID" value="CAG0915419.1"/>
    <property type="molecule type" value="Genomic_DNA"/>
</dbReference>
<feature type="compositionally biased region" description="Pro residues" evidence="1">
    <location>
        <begin position="538"/>
        <end position="548"/>
    </location>
</feature>
<keyword evidence="4" id="KW-1185">Reference proteome</keyword>
<name>A0A7R9BK21_9CRUS</name>
<dbReference type="EMBL" id="OA882422">
    <property type="protein sequence ID" value="CAD7275267.1"/>
    <property type="molecule type" value="Genomic_DNA"/>
</dbReference>